<proteinExistence type="predicted"/>
<sequence length="184" mass="21007">MEHCLAGWQRLYLSKGGQLTLLKSTLSSLPTHFLSLFTIPTSVAKRIERLQWNFLWGGMGEEFKHHLVGWDTVCSPVEGDGLGAHKLVDFNSAFLGKWLWRFGMEETHLWRHVLAAKYDLDDGGRCTKRVNGSHGCGLWKSIRMGRDTFARHLGFEVGKGNRVRVWHDRKCGEVPLKEAFPVLF</sequence>
<reference evidence="1" key="1">
    <citation type="submission" date="2018-02" db="EMBL/GenBank/DDBJ databases">
        <authorList>
            <person name="Cohen D.B."/>
            <person name="Kent A.D."/>
        </authorList>
    </citation>
    <scope>NUCLEOTIDE SEQUENCE</scope>
</reference>
<dbReference type="AlphaFoldDB" id="A0A2N9IXD8"/>
<dbReference type="PANTHER" id="PTHR33116">
    <property type="entry name" value="REVERSE TRANSCRIPTASE ZINC-BINDING DOMAIN-CONTAINING PROTEIN-RELATED-RELATED"/>
    <property type="match status" value="1"/>
</dbReference>
<name>A0A2N9IXD8_FAGSY</name>
<gene>
    <name evidence="1" type="ORF">FSB_LOCUS56826</name>
</gene>
<evidence type="ECO:0008006" key="2">
    <source>
        <dbReference type="Google" id="ProtNLM"/>
    </source>
</evidence>
<evidence type="ECO:0000313" key="1">
    <source>
        <dbReference type="EMBL" id="SPD28944.1"/>
    </source>
</evidence>
<organism evidence="1">
    <name type="scientific">Fagus sylvatica</name>
    <name type="common">Beechnut</name>
    <dbReference type="NCBI Taxonomy" id="28930"/>
    <lineage>
        <taxon>Eukaryota</taxon>
        <taxon>Viridiplantae</taxon>
        <taxon>Streptophyta</taxon>
        <taxon>Embryophyta</taxon>
        <taxon>Tracheophyta</taxon>
        <taxon>Spermatophyta</taxon>
        <taxon>Magnoliopsida</taxon>
        <taxon>eudicotyledons</taxon>
        <taxon>Gunneridae</taxon>
        <taxon>Pentapetalae</taxon>
        <taxon>rosids</taxon>
        <taxon>fabids</taxon>
        <taxon>Fagales</taxon>
        <taxon>Fagaceae</taxon>
        <taxon>Fagus</taxon>
    </lineage>
</organism>
<dbReference type="PANTHER" id="PTHR33116:SF78">
    <property type="entry name" value="OS12G0587133 PROTEIN"/>
    <property type="match status" value="1"/>
</dbReference>
<protein>
    <recommendedName>
        <fullName evidence="2">Reverse transcriptase zinc-binding domain-containing protein</fullName>
    </recommendedName>
</protein>
<accession>A0A2N9IXD8</accession>
<dbReference type="EMBL" id="OIVN01006251">
    <property type="protein sequence ID" value="SPD28944.1"/>
    <property type="molecule type" value="Genomic_DNA"/>
</dbReference>